<dbReference type="PANTHER" id="PTHR38042">
    <property type="entry name" value="UROPORPHYRINOGEN-III SYNTHASE, CHLOROPLASTIC"/>
    <property type="match status" value="1"/>
</dbReference>
<dbReference type="CDD" id="cd06578">
    <property type="entry name" value="HemD"/>
    <property type="match status" value="1"/>
</dbReference>
<dbReference type="Pfam" id="PF02602">
    <property type="entry name" value="HEM4"/>
    <property type="match status" value="1"/>
</dbReference>
<evidence type="ECO:0000256" key="2">
    <source>
        <dbReference type="ARBA" id="ARBA00008133"/>
    </source>
</evidence>
<keyword evidence="5 9" id="KW-0627">Porphyrin biosynthesis</keyword>
<dbReference type="GO" id="GO:0006780">
    <property type="term" value="P:uroporphyrinogen III biosynthetic process"/>
    <property type="evidence" value="ECO:0007669"/>
    <property type="project" value="UniProtKB-UniRule"/>
</dbReference>
<evidence type="ECO:0000256" key="5">
    <source>
        <dbReference type="ARBA" id="ARBA00023244"/>
    </source>
</evidence>
<reference evidence="11 12" key="1">
    <citation type="journal article" date="2011" name="Front. Microbiol.">
        <title>Genomic signatures of strain selection and enhancement in Bacillus atrophaeus var. globigii, a historical biowarfare simulant.</title>
        <authorList>
            <person name="Gibbons H.S."/>
            <person name="Broomall S.M."/>
            <person name="McNew L.A."/>
            <person name="Daligault H."/>
            <person name="Chapman C."/>
            <person name="Bruce D."/>
            <person name="Karavis M."/>
            <person name="Krepps M."/>
            <person name="McGregor P.A."/>
            <person name="Hong C."/>
            <person name="Park K.H."/>
            <person name="Akmal A."/>
            <person name="Feldman A."/>
            <person name="Lin J.S."/>
            <person name="Chang W.E."/>
            <person name="Higgs B.W."/>
            <person name="Demirev P."/>
            <person name="Lindquist J."/>
            <person name="Liem A."/>
            <person name="Fochler E."/>
            <person name="Read T.D."/>
            <person name="Tapia R."/>
            <person name="Johnson S."/>
            <person name="Bishop-Lilly K.A."/>
            <person name="Detter C."/>
            <person name="Han C."/>
            <person name="Sozhamannan S."/>
            <person name="Rosenzweig C.N."/>
            <person name="Skowronski E.W."/>
        </authorList>
    </citation>
    <scope>NUCLEOTIDE SEQUENCE [LARGE SCALE GENOMIC DNA]</scope>
    <source>
        <strain evidence="11 12">CC-PW-9</strain>
    </source>
</reference>
<name>A0A432ZPQ6_9GAMM</name>
<evidence type="ECO:0000313" key="12">
    <source>
        <dbReference type="Proteomes" id="UP000287996"/>
    </source>
</evidence>
<dbReference type="EMBL" id="PIQH01000007">
    <property type="protein sequence ID" value="RUO79877.1"/>
    <property type="molecule type" value="Genomic_DNA"/>
</dbReference>
<dbReference type="PANTHER" id="PTHR38042:SF1">
    <property type="entry name" value="UROPORPHYRINOGEN-III SYNTHASE, CHLOROPLASTIC"/>
    <property type="match status" value="1"/>
</dbReference>
<dbReference type="InterPro" id="IPR036108">
    <property type="entry name" value="4pyrrol_syn_uPrphyn_synt_sf"/>
</dbReference>
<dbReference type="AlphaFoldDB" id="A0A432ZPQ6"/>
<evidence type="ECO:0000256" key="9">
    <source>
        <dbReference type="RuleBase" id="RU366031"/>
    </source>
</evidence>
<dbReference type="OrthoDB" id="9787650at2"/>
<keyword evidence="4 9" id="KW-0456">Lyase</keyword>
<keyword evidence="12" id="KW-1185">Reference proteome</keyword>
<comment type="function">
    <text evidence="6 9">Catalyzes cyclization of the linear tetrapyrrole, hydroxymethylbilane, to the macrocyclic uroporphyrinogen III.</text>
</comment>
<organism evidence="11 12">
    <name type="scientific">Idiomarina tyrosinivorans</name>
    <dbReference type="NCBI Taxonomy" id="1445662"/>
    <lineage>
        <taxon>Bacteria</taxon>
        <taxon>Pseudomonadati</taxon>
        <taxon>Pseudomonadota</taxon>
        <taxon>Gammaproteobacteria</taxon>
        <taxon>Alteromonadales</taxon>
        <taxon>Idiomarinaceae</taxon>
        <taxon>Idiomarina</taxon>
    </lineage>
</organism>
<dbReference type="GO" id="GO:0006782">
    <property type="term" value="P:protoporphyrinogen IX biosynthetic process"/>
    <property type="evidence" value="ECO:0007669"/>
    <property type="project" value="UniProtKB-UniRule"/>
</dbReference>
<comment type="similarity">
    <text evidence="2 9">Belongs to the uroporphyrinogen-III synthase family.</text>
</comment>
<dbReference type="InterPro" id="IPR039793">
    <property type="entry name" value="UROS/Hem4"/>
</dbReference>
<evidence type="ECO:0000256" key="8">
    <source>
        <dbReference type="ARBA" id="ARBA00048617"/>
    </source>
</evidence>
<evidence type="ECO:0000313" key="11">
    <source>
        <dbReference type="EMBL" id="RUO79877.1"/>
    </source>
</evidence>
<evidence type="ECO:0000256" key="1">
    <source>
        <dbReference type="ARBA" id="ARBA00004772"/>
    </source>
</evidence>
<evidence type="ECO:0000256" key="7">
    <source>
        <dbReference type="ARBA" id="ARBA00040167"/>
    </source>
</evidence>
<comment type="catalytic activity">
    <reaction evidence="8 9">
        <text>hydroxymethylbilane = uroporphyrinogen III + H2O</text>
        <dbReference type="Rhea" id="RHEA:18965"/>
        <dbReference type="ChEBI" id="CHEBI:15377"/>
        <dbReference type="ChEBI" id="CHEBI:57308"/>
        <dbReference type="ChEBI" id="CHEBI:57845"/>
        <dbReference type="EC" id="4.2.1.75"/>
    </reaction>
</comment>
<feature type="domain" description="Tetrapyrrole biosynthesis uroporphyrinogen III synthase" evidence="10">
    <location>
        <begin position="48"/>
        <end position="235"/>
    </location>
</feature>
<dbReference type="SUPFAM" id="SSF69618">
    <property type="entry name" value="HemD-like"/>
    <property type="match status" value="1"/>
</dbReference>
<dbReference type="EC" id="4.2.1.75" evidence="3 9"/>
<dbReference type="Proteomes" id="UP000287996">
    <property type="component" value="Unassembled WGS sequence"/>
</dbReference>
<evidence type="ECO:0000256" key="6">
    <source>
        <dbReference type="ARBA" id="ARBA00037589"/>
    </source>
</evidence>
<evidence type="ECO:0000256" key="3">
    <source>
        <dbReference type="ARBA" id="ARBA00013109"/>
    </source>
</evidence>
<sequence>MKKALIIRPDNQQQVLQQKLNDLSLPHLLYSFLTITELPQAGDPVVLAKHWDGIIFVSQNAVDFSHQQMTSYSWPNTRYFAVGPGTAKHAANVIHHAVTCPYSQHNSEGLLRLAELQRTPAQQWLIVRGNGGRNLLGDSLIARGAAVHYWEVYQRQAKAVDGDALYQQWHEAVDTIVVSSAEQLGSFLSRMPRQAISWLQQCRWVVPSARIAALIPSSQSDNIVITGSATETAMLEALQQMDNNP</sequence>
<gene>
    <name evidence="11" type="ORF">CWI84_07910</name>
</gene>
<accession>A0A432ZPQ6</accession>
<comment type="pathway">
    <text evidence="1 9">Porphyrin-containing compound metabolism; protoporphyrin-IX biosynthesis; coproporphyrinogen-III from 5-aminolevulinate: step 3/4.</text>
</comment>
<dbReference type="Gene3D" id="3.40.50.10090">
    <property type="match status" value="2"/>
</dbReference>
<protein>
    <recommendedName>
        <fullName evidence="7 9">Uroporphyrinogen-III synthase</fullName>
        <ecNumber evidence="3 9">4.2.1.75</ecNumber>
    </recommendedName>
</protein>
<proteinExistence type="inferred from homology"/>
<dbReference type="InterPro" id="IPR003754">
    <property type="entry name" value="4pyrrol_synth_uPrphyn_synth"/>
</dbReference>
<dbReference type="GO" id="GO:0004852">
    <property type="term" value="F:uroporphyrinogen-III synthase activity"/>
    <property type="evidence" value="ECO:0007669"/>
    <property type="project" value="UniProtKB-UniRule"/>
</dbReference>
<dbReference type="UniPathway" id="UPA00251">
    <property type="reaction ID" value="UER00320"/>
</dbReference>
<evidence type="ECO:0000259" key="10">
    <source>
        <dbReference type="Pfam" id="PF02602"/>
    </source>
</evidence>
<comment type="caution">
    <text evidence="11">The sequence shown here is derived from an EMBL/GenBank/DDBJ whole genome shotgun (WGS) entry which is preliminary data.</text>
</comment>
<dbReference type="RefSeq" id="WP_126842052.1">
    <property type="nucleotide sequence ID" value="NZ_PIQH01000007.1"/>
</dbReference>
<evidence type="ECO:0000256" key="4">
    <source>
        <dbReference type="ARBA" id="ARBA00023239"/>
    </source>
</evidence>